<comment type="caution">
    <text evidence="2">The sequence shown here is derived from an EMBL/GenBank/DDBJ whole genome shotgun (WGS) entry which is preliminary data.</text>
</comment>
<name>A0ABV6PNU5_9BURK</name>
<evidence type="ECO:0000256" key="1">
    <source>
        <dbReference type="SAM" id="MobiDB-lite"/>
    </source>
</evidence>
<protein>
    <submittedName>
        <fullName evidence="2">Uncharacterized protein</fullName>
    </submittedName>
</protein>
<dbReference type="Proteomes" id="UP001589834">
    <property type="component" value="Unassembled WGS sequence"/>
</dbReference>
<feature type="compositionally biased region" description="Basic and acidic residues" evidence="1">
    <location>
        <begin position="377"/>
        <end position="422"/>
    </location>
</feature>
<dbReference type="RefSeq" id="WP_377479656.1">
    <property type="nucleotide sequence ID" value="NZ_JBHLTN010000007.1"/>
</dbReference>
<gene>
    <name evidence="2" type="ORF">ACFFGG_03010</name>
</gene>
<feature type="compositionally biased region" description="Pro residues" evidence="1">
    <location>
        <begin position="423"/>
        <end position="435"/>
    </location>
</feature>
<keyword evidence="3" id="KW-1185">Reference proteome</keyword>
<evidence type="ECO:0000313" key="2">
    <source>
        <dbReference type="EMBL" id="MFC0591517.1"/>
    </source>
</evidence>
<evidence type="ECO:0000313" key="3">
    <source>
        <dbReference type="Proteomes" id="UP001589834"/>
    </source>
</evidence>
<sequence>MSFPHFAAAPRAPYRFGRWPLSALGLAAALAGCTTVVEQPVAVRAAPPVVAAPAVVEPGPVVSVYVDPPLVQPPAVLVPWAPPPLLVQAPPPPPFADAIWVGGYWAWQERWVWSAGYWDRPPHPGYTWCEPYYEHRGGAVVFVNGFWAAPGIAFVPPAPTLHLSLSITLAGAAGLAPIGPAGVFVPAPPGSRLGLIVPAPIGTAPGVVTAAPAIVREGMRVTNNIHVVNNVTQVTEINRTVNQVTIEAPASATVNHQAFHGAAPARAALAAAAPPLAHWQAPLPQSRERIKLAPAGQAPVALPAAQPVHVLRAGAEPRPPTPQARMPEPRRPEPLATLPHEERAAPAPAHVERAATEPERARAPQPANPREAMVESTRPKNIEARPDEQAARLPKLDEAPREERTREPRPRVAQARELEPRPTPRAPRATPPHRPAPAHRPEKKRVEE</sequence>
<feature type="compositionally biased region" description="Basic and acidic residues" evidence="1">
    <location>
        <begin position="327"/>
        <end position="362"/>
    </location>
</feature>
<accession>A0ABV6PNU5</accession>
<reference evidence="2 3" key="1">
    <citation type="submission" date="2024-09" db="EMBL/GenBank/DDBJ databases">
        <authorList>
            <person name="Sun Q."/>
            <person name="Mori K."/>
        </authorList>
    </citation>
    <scope>NUCLEOTIDE SEQUENCE [LARGE SCALE GENOMIC DNA]</scope>
    <source>
        <strain evidence="2 3">NCAIM B.02336</strain>
    </source>
</reference>
<feature type="region of interest" description="Disordered" evidence="1">
    <location>
        <begin position="314"/>
        <end position="448"/>
    </location>
</feature>
<dbReference type="EMBL" id="JBHLTN010000007">
    <property type="protein sequence ID" value="MFC0591517.1"/>
    <property type="molecule type" value="Genomic_DNA"/>
</dbReference>
<proteinExistence type="predicted"/>
<organism evidence="2 3">
    <name type="scientific">Ottowia pentelensis</name>
    <dbReference type="NCBI Taxonomy" id="511108"/>
    <lineage>
        <taxon>Bacteria</taxon>
        <taxon>Pseudomonadati</taxon>
        <taxon>Pseudomonadota</taxon>
        <taxon>Betaproteobacteria</taxon>
        <taxon>Burkholderiales</taxon>
        <taxon>Comamonadaceae</taxon>
        <taxon>Ottowia</taxon>
    </lineage>
</organism>